<dbReference type="RefSeq" id="WP_102183946.1">
    <property type="nucleotide sequence ID" value="NZ_PNGC01000001.1"/>
</dbReference>
<dbReference type="EMBL" id="PNGC01000001">
    <property type="protein sequence ID" value="PMB90467.1"/>
    <property type="molecule type" value="Genomic_DNA"/>
</dbReference>
<proteinExistence type="predicted"/>
<keyword evidence="2" id="KW-1185">Reference proteome</keyword>
<gene>
    <name evidence="1" type="ORF">CJ240_01655</name>
</gene>
<name>A0ABX4UQD0_9ACTO</name>
<protein>
    <submittedName>
        <fullName evidence="1">Uncharacterized protein</fullName>
    </submittedName>
</protein>
<evidence type="ECO:0000313" key="2">
    <source>
        <dbReference type="Proteomes" id="UP000243201"/>
    </source>
</evidence>
<comment type="caution">
    <text evidence="1">The sequence shown here is derived from an EMBL/GenBank/DDBJ whole genome shotgun (WGS) entry which is preliminary data.</text>
</comment>
<dbReference type="Proteomes" id="UP000243201">
    <property type="component" value="Unassembled WGS sequence"/>
</dbReference>
<dbReference type="Gene3D" id="3.30.70.2660">
    <property type="match status" value="1"/>
</dbReference>
<sequence length="164" mass="18339">MADAVFVVGLSGESNLIDALNEALVKPKFPLYLGRRAFPPMVPIRPKLSEGNLVDELAAFPWQAASWYQKKISRKTDWSSSSPLNLENGKVSLEVIADLGLLPEGAGEDCIFDQVHDVPLSFDSHHRQYEWRDVVRWKCEVATDIAALETEQSFLTTHNPGGMW</sequence>
<dbReference type="InterPro" id="IPR021124">
    <property type="entry name" value="CRISPR-assoc_prot_Cas5"/>
</dbReference>
<organism evidence="1 2">
    <name type="scientific">Varibaculum cambriense</name>
    <dbReference type="NCBI Taxonomy" id="184870"/>
    <lineage>
        <taxon>Bacteria</taxon>
        <taxon>Bacillati</taxon>
        <taxon>Actinomycetota</taxon>
        <taxon>Actinomycetes</taxon>
        <taxon>Actinomycetales</taxon>
        <taxon>Actinomycetaceae</taxon>
        <taxon>Varibaculum</taxon>
    </lineage>
</organism>
<reference evidence="1 2" key="1">
    <citation type="submission" date="2017-09" db="EMBL/GenBank/DDBJ databases">
        <title>Bacterial strain isolated from the female urinary microbiota.</title>
        <authorList>
            <person name="Thomas-White K."/>
            <person name="Kumar N."/>
            <person name="Forster S."/>
            <person name="Putonti C."/>
            <person name="Lawley T."/>
            <person name="Wolfe A.J."/>
        </authorList>
    </citation>
    <scope>NUCLEOTIDE SEQUENCE [LARGE SCALE GENOMIC DNA]</scope>
    <source>
        <strain evidence="1 2">UMB0744</strain>
    </source>
</reference>
<accession>A0ABX4UQD0</accession>
<dbReference type="Pfam" id="PF09704">
    <property type="entry name" value="Cas_Cas5d"/>
    <property type="match status" value="1"/>
</dbReference>
<evidence type="ECO:0000313" key="1">
    <source>
        <dbReference type="EMBL" id="PMB90467.1"/>
    </source>
</evidence>